<reference evidence="8" key="1">
    <citation type="submission" date="2015-02" db="EMBL/GenBank/DDBJ databases">
        <title>Complete Genome Sequencing of Pandoraea vervacti NS15 sp. nov.</title>
        <authorList>
            <person name="Chan K.-G."/>
        </authorList>
    </citation>
    <scope>NUCLEOTIDE SEQUENCE [LARGE SCALE GENOMIC DNA]</scope>
    <source>
        <strain evidence="8">NS15</strain>
    </source>
</reference>
<dbReference type="InterPro" id="IPR013105">
    <property type="entry name" value="TPR_2"/>
</dbReference>
<dbReference type="PANTHER" id="PTHR22550:SF14">
    <property type="entry name" value="VWFA DOMAIN-CONTAINING PROTEIN"/>
    <property type="match status" value="1"/>
</dbReference>
<dbReference type="Pfam" id="PF13519">
    <property type="entry name" value="VWA_2"/>
    <property type="match status" value="1"/>
</dbReference>
<feature type="region of interest" description="Disordered" evidence="4">
    <location>
        <begin position="482"/>
        <end position="510"/>
    </location>
</feature>
<dbReference type="PROSITE" id="PS50005">
    <property type="entry name" value="TPR"/>
    <property type="match status" value="1"/>
</dbReference>
<keyword evidence="5" id="KW-0812">Transmembrane</keyword>
<organism evidence="7 8">
    <name type="scientific">Pandoraea vervacti</name>
    <dbReference type="NCBI Taxonomy" id="656178"/>
    <lineage>
        <taxon>Bacteria</taxon>
        <taxon>Pseudomonadati</taxon>
        <taxon>Pseudomonadota</taxon>
        <taxon>Betaproteobacteria</taxon>
        <taxon>Burkholderiales</taxon>
        <taxon>Burkholderiaceae</taxon>
        <taxon>Pandoraea</taxon>
    </lineage>
</organism>
<dbReference type="SUPFAM" id="SSF53300">
    <property type="entry name" value="vWA-like"/>
    <property type="match status" value="1"/>
</dbReference>
<name>A0ABN4UAR8_9BURK</name>
<keyword evidence="8" id="KW-1185">Reference proteome</keyword>
<feature type="repeat" description="TPR" evidence="3">
    <location>
        <begin position="431"/>
        <end position="464"/>
    </location>
</feature>
<dbReference type="InterPro" id="IPR011990">
    <property type="entry name" value="TPR-like_helical_dom_sf"/>
</dbReference>
<keyword evidence="2 3" id="KW-0802">TPR repeat</keyword>
<evidence type="ECO:0000256" key="2">
    <source>
        <dbReference type="ARBA" id="ARBA00022803"/>
    </source>
</evidence>
<feature type="compositionally biased region" description="Low complexity" evidence="4">
    <location>
        <begin position="550"/>
        <end position="578"/>
    </location>
</feature>
<protein>
    <recommendedName>
        <fullName evidence="6">VWFA domain-containing protein</fullName>
    </recommendedName>
</protein>
<evidence type="ECO:0000256" key="1">
    <source>
        <dbReference type="ARBA" id="ARBA00022737"/>
    </source>
</evidence>
<dbReference type="Gene3D" id="1.25.40.10">
    <property type="entry name" value="Tetratricopeptide repeat domain"/>
    <property type="match status" value="1"/>
</dbReference>
<evidence type="ECO:0000313" key="8">
    <source>
        <dbReference type="Proteomes" id="UP000035085"/>
    </source>
</evidence>
<dbReference type="InterPro" id="IPR036465">
    <property type="entry name" value="vWFA_dom_sf"/>
</dbReference>
<dbReference type="Gene3D" id="3.40.50.410">
    <property type="entry name" value="von Willebrand factor, type A domain"/>
    <property type="match status" value="1"/>
</dbReference>
<evidence type="ECO:0000259" key="6">
    <source>
        <dbReference type="Pfam" id="PF13519"/>
    </source>
</evidence>
<dbReference type="Pfam" id="PF07719">
    <property type="entry name" value="TPR_2"/>
    <property type="match status" value="1"/>
</dbReference>
<dbReference type="InterPro" id="IPR050768">
    <property type="entry name" value="UPF0353/GerABKA_families"/>
</dbReference>
<evidence type="ECO:0000256" key="4">
    <source>
        <dbReference type="SAM" id="MobiDB-lite"/>
    </source>
</evidence>
<dbReference type="SUPFAM" id="SSF48452">
    <property type="entry name" value="TPR-like"/>
    <property type="match status" value="1"/>
</dbReference>
<feature type="region of interest" description="Disordered" evidence="4">
    <location>
        <begin position="535"/>
        <end position="578"/>
    </location>
</feature>
<gene>
    <name evidence="7" type="ORF">UC34_12145</name>
</gene>
<keyword evidence="1" id="KW-0677">Repeat</keyword>
<feature type="domain" description="VWFA" evidence="6">
    <location>
        <begin position="112"/>
        <end position="211"/>
    </location>
</feature>
<keyword evidence="5" id="KW-0472">Membrane</keyword>
<accession>A0ABN4UAR8</accession>
<dbReference type="PANTHER" id="PTHR22550">
    <property type="entry name" value="SPORE GERMINATION PROTEIN"/>
    <property type="match status" value="1"/>
</dbReference>
<feature type="compositionally biased region" description="Polar residues" evidence="4">
    <location>
        <begin position="486"/>
        <end position="495"/>
    </location>
</feature>
<dbReference type="Proteomes" id="UP000035085">
    <property type="component" value="Chromosome"/>
</dbReference>
<feature type="transmembrane region" description="Helical" evidence="5">
    <location>
        <begin position="318"/>
        <end position="336"/>
    </location>
</feature>
<evidence type="ECO:0000313" key="7">
    <source>
        <dbReference type="EMBL" id="APD11262.1"/>
    </source>
</evidence>
<keyword evidence="5" id="KW-1133">Transmembrane helix</keyword>
<evidence type="ECO:0000256" key="3">
    <source>
        <dbReference type="PROSITE-ProRule" id="PRU00339"/>
    </source>
</evidence>
<dbReference type="InterPro" id="IPR002035">
    <property type="entry name" value="VWF_A"/>
</dbReference>
<dbReference type="InterPro" id="IPR019734">
    <property type="entry name" value="TPR_rpt"/>
</dbReference>
<evidence type="ECO:0000256" key="5">
    <source>
        <dbReference type="SAM" id="Phobius"/>
    </source>
</evidence>
<dbReference type="EMBL" id="CP010897">
    <property type="protein sequence ID" value="APD11262.1"/>
    <property type="molecule type" value="Genomic_DNA"/>
</dbReference>
<proteinExistence type="predicted"/>
<sequence length="578" mass="62576">MPSFGGLRMEIDVSAFHFLRPIWLWLLAPALVLPFVWRRRSDVRARWRKFIAPALLEHLLVGDTRSYRLQPVHTLAIPLALGALAAAGPTWEQVRPPFSQDKAPMVIALALNRSMDATDVPPTRLERAKAKVLDIARARQGARTGLVVYAGTSHLVVPPTEDPAMLELYVPALATGLMPKDGKRMDLALDVAQRLLAHDTAAGTIVFIGDGFDAASRDAFVASAKASKQQLLWLAAGTSKGGSVRNADGTIATDANGYPVTAGFDAGGIRQLARDAGIPLASLRADGDDVVWVQRRAQTYLTEMDEAHREPRWQENGFWLVVPVLLLVLASFRRGWTVKWLPIVLLSLAFAATPDVAHAAEAAPQHTGWRWIDAFATRDQQGRWYFSRGEYAKAAASFQDPMWKGRAQYAAKDYSDALATFSQVFAQQKRDTAAFYMGNALAHLGDYAGAIKAYEIALKLHPGWAEASANIALMKDLLKADEQQEDATQQPSQGEQKVDPKKGQGKTQTVVSLAPSEDVWMRGLNTSPAMFLRQRFAQEAAAPPPRSTAREAAAVSATSASGAPSAASAASAAKAGTP</sequence>
<feature type="transmembrane region" description="Helical" evidence="5">
    <location>
        <begin position="20"/>
        <end position="37"/>
    </location>
</feature>